<organism evidence="2 3">
    <name type="scientific">Trichomonas vaginalis (strain ATCC PRA-98 / G3)</name>
    <dbReference type="NCBI Taxonomy" id="412133"/>
    <lineage>
        <taxon>Eukaryota</taxon>
        <taxon>Metamonada</taxon>
        <taxon>Parabasalia</taxon>
        <taxon>Trichomonadida</taxon>
        <taxon>Trichomonadidae</taxon>
        <taxon>Trichomonas</taxon>
    </lineage>
</organism>
<reference evidence="2" key="1">
    <citation type="submission" date="2006-10" db="EMBL/GenBank/DDBJ databases">
        <authorList>
            <person name="Amadeo P."/>
            <person name="Zhao Q."/>
            <person name="Wortman J."/>
            <person name="Fraser-Liggett C."/>
            <person name="Carlton J."/>
        </authorList>
    </citation>
    <scope>NUCLEOTIDE SEQUENCE</scope>
    <source>
        <strain evidence="2">G3</strain>
    </source>
</reference>
<accession>A2E9L1</accession>
<keyword evidence="1" id="KW-1133">Transmembrane helix</keyword>
<feature type="transmembrane region" description="Helical" evidence="1">
    <location>
        <begin position="413"/>
        <end position="436"/>
    </location>
</feature>
<keyword evidence="1" id="KW-0812">Transmembrane</keyword>
<dbReference type="RefSeq" id="XP_001322885.1">
    <property type="nucleotide sequence ID" value="XM_001322850.1"/>
</dbReference>
<dbReference type="KEGG" id="tva:4768598"/>
<dbReference type="Proteomes" id="UP000001542">
    <property type="component" value="Unassembled WGS sequence"/>
</dbReference>
<evidence type="ECO:0000313" key="3">
    <source>
        <dbReference type="Proteomes" id="UP000001542"/>
    </source>
</evidence>
<dbReference type="SMR" id="A2E9L1"/>
<evidence type="ECO:0000256" key="1">
    <source>
        <dbReference type="SAM" id="Phobius"/>
    </source>
</evidence>
<dbReference type="InParanoid" id="A2E9L1"/>
<proteinExistence type="predicted"/>
<dbReference type="VEuPathDB" id="TrichDB:TVAGG3_0746370"/>
<reference evidence="2" key="2">
    <citation type="journal article" date="2007" name="Science">
        <title>Draft genome sequence of the sexually transmitted pathogen Trichomonas vaginalis.</title>
        <authorList>
            <person name="Carlton J.M."/>
            <person name="Hirt R.P."/>
            <person name="Silva J.C."/>
            <person name="Delcher A.L."/>
            <person name="Schatz M."/>
            <person name="Zhao Q."/>
            <person name="Wortman J.R."/>
            <person name="Bidwell S.L."/>
            <person name="Alsmark U.C.M."/>
            <person name="Besteiro S."/>
            <person name="Sicheritz-Ponten T."/>
            <person name="Noel C.J."/>
            <person name="Dacks J.B."/>
            <person name="Foster P.G."/>
            <person name="Simillion C."/>
            <person name="Van de Peer Y."/>
            <person name="Miranda-Saavedra D."/>
            <person name="Barton G.J."/>
            <person name="Westrop G.D."/>
            <person name="Mueller S."/>
            <person name="Dessi D."/>
            <person name="Fiori P.L."/>
            <person name="Ren Q."/>
            <person name="Paulsen I."/>
            <person name="Zhang H."/>
            <person name="Bastida-Corcuera F.D."/>
            <person name="Simoes-Barbosa A."/>
            <person name="Brown M.T."/>
            <person name="Hayes R.D."/>
            <person name="Mukherjee M."/>
            <person name="Okumura C.Y."/>
            <person name="Schneider R."/>
            <person name="Smith A.J."/>
            <person name="Vanacova S."/>
            <person name="Villalvazo M."/>
            <person name="Haas B.J."/>
            <person name="Pertea M."/>
            <person name="Feldblyum T.V."/>
            <person name="Utterback T.R."/>
            <person name="Shu C.L."/>
            <person name="Osoegawa K."/>
            <person name="de Jong P.J."/>
            <person name="Hrdy I."/>
            <person name="Horvathova L."/>
            <person name="Zubacova Z."/>
            <person name="Dolezal P."/>
            <person name="Malik S.B."/>
            <person name="Logsdon J.M. Jr."/>
            <person name="Henze K."/>
            <person name="Gupta A."/>
            <person name="Wang C.C."/>
            <person name="Dunne R.L."/>
            <person name="Upcroft J.A."/>
            <person name="Upcroft P."/>
            <person name="White O."/>
            <person name="Salzberg S.L."/>
            <person name="Tang P."/>
            <person name="Chiu C.-H."/>
            <person name="Lee Y.-S."/>
            <person name="Embley T.M."/>
            <person name="Coombs G.H."/>
            <person name="Mottram J.C."/>
            <person name="Tachezy J."/>
            <person name="Fraser-Liggett C.M."/>
            <person name="Johnson P.J."/>
        </authorList>
    </citation>
    <scope>NUCLEOTIDE SEQUENCE [LARGE SCALE GENOMIC DNA]</scope>
    <source>
        <strain evidence="2">G3</strain>
    </source>
</reference>
<sequence length="453" mass="51187">MRNYLVIMNSNEFKETMTINTGELPLLLEPKGNATEVFYFFDAFPKPAHVEFIIGNCPFSLTPVSKFANVFNYYIVLLPTVNDLSYHLEPEIKLGAFTYGPSWAQSDMYPIGQVMDLPVSASEYSVIKFEGNGDKTPKLNIGHVIVKSGIPGVTIFQYGCHTDLDPITKVKYFDQTVDGAVYPAGPDVLETLQWGINDVVFPYKFEDEVYNWIHIQYRLPQYSVLVTMKTNKDEPFNGTYWYSNPPDSGAGTIHKENVAFFTNVANNHIDLFSNRNQIARFVLFNISQIGPIDNYEIILSYKTYSTTFDFNKSYVVFVPNPSQINFGFLTNRYKYEIHGADGETTTDTSKPYYLYLTKDKKYESQNAYFHPAVEVDNNALYDVAKSTSQNPTDPVVLMGLHREWPPLLTNKQIFIIAACAAGVLFIVIIICACCCCKKKKGKGKHSSSSGDKV</sequence>
<protein>
    <submittedName>
        <fullName evidence="2">Uncharacterized protein</fullName>
    </submittedName>
</protein>
<gene>
    <name evidence="2" type="ORF">TVAG_157390</name>
</gene>
<evidence type="ECO:0000313" key="2">
    <source>
        <dbReference type="EMBL" id="EAY10662.1"/>
    </source>
</evidence>
<keyword evidence="3" id="KW-1185">Reference proteome</keyword>
<dbReference type="EMBL" id="DS113334">
    <property type="protein sequence ID" value="EAY10662.1"/>
    <property type="molecule type" value="Genomic_DNA"/>
</dbReference>
<dbReference type="VEuPathDB" id="TrichDB:TVAG_157390"/>
<dbReference type="AlphaFoldDB" id="A2E9L1"/>
<name>A2E9L1_TRIV3</name>
<keyword evidence="1" id="KW-0472">Membrane</keyword>